<dbReference type="Proteomes" id="UP001165780">
    <property type="component" value="Unplaced"/>
</dbReference>
<dbReference type="GeneID" id="109265764"/>
<dbReference type="GO" id="GO:0050868">
    <property type="term" value="P:negative regulation of T cell activation"/>
    <property type="evidence" value="ECO:0007669"/>
    <property type="project" value="TreeGrafter"/>
</dbReference>
<dbReference type="GO" id="GO:0005615">
    <property type="term" value="C:extracellular space"/>
    <property type="evidence" value="ECO:0007669"/>
    <property type="project" value="TreeGrafter"/>
</dbReference>
<dbReference type="GO" id="GO:0050776">
    <property type="term" value="P:regulation of immune response"/>
    <property type="evidence" value="ECO:0007669"/>
    <property type="project" value="TreeGrafter"/>
</dbReference>
<organism evidence="2 3">
    <name type="scientific">Panthera pardus</name>
    <name type="common">Leopard</name>
    <name type="synonym">Felis pardus</name>
    <dbReference type="NCBI Taxonomy" id="9691"/>
    <lineage>
        <taxon>Eukaryota</taxon>
        <taxon>Metazoa</taxon>
        <taxon>Chordata</taxon>
        <taxon>Craniata</taxon>
        <taxon>Vertebrata</taxon>
        <taxon>Euteleostomi</taxon>
        <taxon>Mammalia</taxon>
        <taxon>Eutheria</taxon>
        <taxon>Laurasiatheria</taxon>
        <taxon>Carnivora</taxon>
        <taxon>Feliformia</taxon>
        <taxon>Felidae</taxon>
        <taxon>Pantherinae</taxon>
        <taxon>Panthera</taxon>
    </lineage>
</organism>
<evidence type="ECO:0000259" key="1">
    <source>
        <dbReference type="PROSITE" id="PS51406"/>
    </source>
</evidence>
<dbReference type="InterPro" id="IPR014716">
    <property type="entry name" value="Fibrinogen_a/b/g_C_1"/>
</dbReference>
<dbReference type="SMART" id="SM00186">
    <property type="entry name" value="FBG"/>
    <property type="match status" value="1"/>
</dbReference>
<evidence type="ECO:0000313" key="2">
    <source>
        <dbReference type="Proteomes" id="UP001165780"/>
    </source>
</evidence>
<dbReference type="Pfam" id="PF00147">
    <property type="entry name" value="Fibrinogen_C"/>
    <property type="match status" value="1"/>
</dbReference>
<dbReference type="Gene3D" id="3.90.215.10">
    <property type="entry name" value="Gamma Fibrinogen, chain A, domain 1"/>
    <property type="match status" value="1"/>
</dbReference>
<feature type="domain" description="Fibrinogen C-terminal" evidence="1">
    <location>
        <begin position="101"/>
        <end position="299"/>
    </location>
</feature>
<name>A0A9V1FHB9_PANPR</name>
<dbReference type="RefSeq" id="XP_019302829.2">
    <property type="nucleotide sequence ID" value="XM_019447284.2"/>
</dbReference>
<sequence length="299" mass="32857">MGAGGGGGGGEAGRAQLLNKRCRDQWLRSARKDHSEHPGWCGPSVGREGRLVGLRAGLSPTRAAPSGSMAARPVLRLAAILCLSVPQAGSMVRHRRPVQVVLLEPQGRDCSQIRVEKPRAPSGVYTIQPEGASAPLQALCDMREDGGWTVIQSRDRGRRRRLDFERCWQEYKQGFGDLTGDHWLGLQHISDLTSQPGLRSELTVDLLDADNHTLQAHYDNFHVDGEDLSYRLTLGLYSGNAGDAFRGLGRTDDQEGCGFSTLDRDRDHCSPCTDGTQAFTSCSRDRSERRLVVQRLRPS</sequence>
<evidence type="ECO:0000313" key="3">
    <source>
        <dbReference type="RefSeq" id="XP_019302829.2"/>
    </source>
</evidence>
<dbReference type="PROSITE" id="PS51406">
    <property type="entry name" value="FIBRINOGEN_C_2"/>
    <property type="match status" value="1"/>
</dbReference>
<gene>
    <name evidence="3 4" type="primary">LOC109265764</name>
</gene>
<accession>A0A9V1FHB9</accession>
<dbReference type="KEGG" id="ppad:109265764"/>
<reference evidence="3 4" key="1">
    <citation type="submission" date="2025-04" db="UniProtKB">
        <authorList>
            <consortium name="RefSeq"/>
        </authorList>
    </citation>
    <scope>IDENTIFICATION</scope>
    <source>
        <tissue evidence="3 4">Whole blood</tissue>
    </source>
</reference>
<dbReference type="InterPro" id="IPR002181">
    <property type="entry name" value="Fibrinogen_a/b/g_C_dom"/>
</dbReference>
<dbReference type="AlphaFoldDB" id="A0A9V1FHB9"/>
<dbReference type="PANTHER" id="PTHR19143">
    <property type="entry name" value="FIBRINOGEN/TENASCIN/ANGIOPOEITIN"/>
    <property type="match status" value="1"/>
</dbReference>
<dbReference type="PANTHER" id="PTHR19143:SF263">
    <property type="entry name" value="FIBRINOGEN-LIKE PROTEIN 1"/>
    <property type="match status" value="1"/>
</dbReference>
<dbReference type="RefSeq" id="XP_053750828.1">
    <property type="nucleotide sequence ID" value="XM_053894853.1"/>
</dbReference>
<keyword evidence="2" id="KW-1185">Reference proteome</keyword>
<dbReference type="InterPro" id="IPR036056">
    <property type="entry name" value="Fibrinogen-like_C"/>
</dbReference>
<dbReference type="InterPro" id="IPR050373">
    <property type="entry name" value="Fibrinogen_C-term_domain"/>
</dbReference>
<proteinExistence type="predicted"/>
<evidence type="ECO:0000313" key="4">
    <source>
        <dbReference type="RefSeq" id="XP_053750828.1"/>
    </source>
</evidence>
<protein>
    <submittedName>
        <fullName evidence="3 4">Angiopoietin-related protein 5-like</fullName>
    </submittedName>
</protein>
<dbReference type="SUPFAM" id="SSF56496">
    <property type="entry name" value="Fibrinogen C-terminal domain-like"/>
    <property type="match status" value="1"/>
</dbReference>
<dbReference type="NCBIfam" id="NF040941">
    <property type="entry name" value="GGGWT_bact"/>
    <property type="match status" value="1"/>
</dbReference>